<keyword evidence="1" id="KW-0378">Hydrolase</keyword>
<evidence type="ECO:0000313" key="3">
    <source>
        <dbReference type="Proteomes" id="UP000315751"/>
    </source>
</evidence>
<dbReference type="OrthoDB" id="7167803at2"/>
<comment type="caution">
    <text evidence="2">The sequence shown here is derived from an EMBL/GenBank/DDBJ whole genome shotgun (WGS) entry which is preliminary data.</text>
</comment>
<organism evidence="2 3">
    <name type="scientific">Nitrospirillum amazonense</name>
    <dbReference type="NCBI Taxonomy" id="28077"/>
    <lineage>
        <taxon>Bacteria</taxon>
        <taxon>Pseudomonadati</taxon>
        <taxon>Pseudomonadota</taxon>
        <taxon>Alphaproteobacteria</taxon>
        <taxon>Rhodospirillales</taxon>
        <taxon>Azospirillaceae</taxon>
        <taxon>Nitrospirillum</taxon>
    </lineage>
</organism>
<proteinExistence type="predicted"/>
<accession>A0A560H495</accession>
<keyword evidence="3" id="KW-1185">Reference proteome</keyword>
<protein>
    <recommendedName>
        <fullName evidence="4">Glycosyl hydrolase family 20</fullName>
    </recommendedName>
</protein>
<dbReference type="InterPro" id="IPR029018">
    <property type="entry name" value="Hex-like_dom2"/>
</dbReference>
<evidence type="ECO:0008006" key="4">
    <source>
        <dbReference type="Google" id="ProtNLM"/>
    </source>
</evidence>
<name>A0A560H495_9PROT</name>
<dbReference type="EMBL" id="VITR01000008">
    <property type="protein sequence ID" value="TWB41068.1"/>
    <property type="molecule type" value="Genomic_DNA"/>
</dbReference>
<dbReference type="GO" id="GO:0016787">
    <property type="term" value="F:hydrolase activity"/>
    <property type="evidence" value="ECO:0007669"/>
    <property type="project" value="UniProtKB-KW"/>
</dbReference>
<sequence>MLSPRHWAAVVLATVAAAVSYPTPGAAQTVSPLDLSAAVVVAPRVQGPEAAAVDMLVDEVRKRTGIAWSQVSPSQDPAPMDDAAVRIVITHAAGATKPEGYSLRTESHGRQTTLVIAGNDSRGVLFGIGHVLRTLSMTPGHVVLDHPLNLSTSPAQPVRGHQIGYRFKNNTYDAWTLAQFEQHIRDLAVFGTNAIQLIAPASDDEPTSPLFPAPALDTTLGIARLLDKYGLDCDLYYPEMRDNYADPATVDQELAAFEDLIRRFPHIHALYVPGGDPGHTPPTLLFPLLEREARILRRYHPAAQLWVSAQGFDQAHYEDFYRLLAQHPDWLTGVFFGPQSRDSLPVQRARVPRVYPIQFYPDIGHTLHAQFPVPRWDPAFALLEGREPVNPRPEAQTLIFRHFAGLTAGFVTYSEGVNDDVNKALWTRLGWDPTTRPEDILRDYARYFLDAGAGDRLAALIMGLERSWVGAIKDNGGVDATLQGFQALVGLPALTDNWRFESLLYRAYYDAYARARATAEGSREAQALALLGQAPARGSLDAMAAASATLAQPDGAETSHLRDKLFDLAGRLYAHVGLQLSVSRYGASGIERGANLDRVDTSLNDRVWLTRQFEDITRLPDEAARQKRLAEIVAWAQPTPDSLYDDLGDPQREPHLVRGRDYAQDPELYDSAIDGIADKIPDDGWRLSCITYAETLYERPIHLRYRHLDPSRPYTLRVTYAGEDYALPMRLVANGHIEIHPPLGRPRNPSTLEFDIPQAATRGGTLDLEWTRPPGMGGSGRGHQVAETWLIPKP</sequence>
<dbReference type="GO" id="GO:0005975">
    <property type="term" value="P:carbohydrate metabolic process"/>
    <property type="evidence" value="ECO:0007669"/>
    <property type="project" value="UniProtKB-ARBA"/>
</dbReference>
<dbReference type="RefSeq" id="WP_145733400.1">
    <property type="nucleotide sequence ID" value="NZ_VITR01000008.1"/>
</dbReference>
<gene>
    <name evidence="2" type="ORF">FBZ90_10892</name>
</gene>
<dbReference type="Gene3D" id="3.30.379.10">
    <property type="entry name" value="Chitobiase/beta-hexosaminidase domain 2-like"/>
    <property type="match status" value="1"/>
</dbReference>
<dbReference type="AlphaFoldDB" id="A0A560H495"/>
<evidence type="ECO:0000313" key="2">
    <source>
        <dbReference type="EMBL" id="TWB41068.1"/>
    </source>
</evidence>
<dbReference type="Proteomes" id="UP000315751">
    <property type="component" value="Unassembled WGS sequence"/>
</dbReference>
<dbReference type="SUPFAM" id="SSF55545">
    <property type="entry name" value="beta-N-acetylhexosaminidase-like domain"/>
    <property type="match status" value="1"/>
</dbReference>
<evidence type="ECO:0000256" key="1">
    <source>
        <dbReference type="ARBA" id="ARBA00022801"/>
    </source>
</evidence>
<reference evidence="2 3" key="1">
    <citation type="submission" date="2019-06" db="EMBL/GenBank/DDBJ databases">
        <title>Genomic Encyclopedia of Type Strains, Phase IV (KMG-V): Genome sequencing to study the core and pangenomes of soil and plant-associated prokaryotes.</title>
        <authorList>
            <person name="Whitman W."/>
        </authorList>
    </citation>
    <scope>NUCLEOTIDE SEQUENCE [LARGE SCALE GENOMIC DNA]</scope>
    <source>
        <strain evidence="2 3">BR 11622</strain>
    </source>
</reference>